<accession>B4R1L3</accession>
<evidence type="ECO:0000313" key="1">
    <source>
        <dbReference type="EMBL" id="EDX15001.1"/>
    </source>
</evidence>
<proteinExistence type="predicted"/>
<dbReference type="Proteomes" id="UP000000304">
    <property type="component" value="Chromosome 3R"/>
</dbReference>
<dbReference type="HOGENOM" id="CLU_2963262_0_0_1"/>
<keyword evidence="2" id="KW-1185">Reference proteome</keyword>
<reference evidence="1 2" key="1">
    <citation type="journal article" date="2007" name="Nature">
        <title>Evolution of genes and genomes on the Drosophila phylogeny.</title>
        <authorList>
            <consortium name="Drosophila 12 Genomes Consortium"/>
            <person name="Clark A.G."/>
            <person name="Eisen M.B."/>
            <person name="Smith D.R."/>
            <person name="Bergman C.M."/>
            <person name="Oliver B."/>
            <person name="Markow T.A."/>
            <person name="Kaufman T.C."/>
            <person name="Kellis M."/>
            <person name="Gelbart W."/>
            <person name="Iyer V.N."/>
            <person name="Pollard D.A."/>
            <person name="Sackton T.B."/>
            <person name="Larracuente A.M."/>
            <person name="Singh N.D."/>
            <person name="Abad J.P."/>
            <person name="Abt D.N."/>
            <person name="Adryan B."/>
            <person name="Aguade M."/>
            <person name="Akashi H."/>
            <person name="Anderson W.W."/>
            <person name="Aquadro C.F."/>
            <person name="Ardell D.H."/>
            <person name="Arguello R."/>
            <person name="Artieri C.G."/>
            <person name="Barbash D.A."/>
            <person name="Barker D."/>
            <person name="Barsanti P."/>
            <person name="Batterham P."/>
            <person name="Batzoglou S."/>
            <person name="Begun D."/>
            <person name="Bhutkar A."/>
            <person name="Blanco E."/>
            <person name="Bosak S.A."/>
            <person name="Bradley R.K."/>
            <person name="Brand A.D."/>
            <person name="Brent M.R."/>
            <person name="Brooks A.N."/>
            <person name="Brown R.H."/>
            <person name="Butlin R.K."/>
            <person name="Caggese C."/>
            <person name="Calvi B.R."/>
            <person name="Bernardo de Carvalho A."/>
            <person name="Caspi A."/>
            <person name="Castrezana S."/>
            <person name="Celniker S.E."/>
            <person name="Chang J.L."/>
            <person name="Chapple C."/>
            <person name="Chatterji S."/>
            <person name="Chinwalla A."/>
            <person name="Civetta A."/>
            <person name="Clifton S.W."/>
            <person name="Comeron J.M."/>
            <person name="Costello J.C."/>
            <person name="Coyne J.A."/>
            <person name="Daub J."/>
            <person name="David R.G."/>
            <person name="Delcher A.L."/>
            <person name="Delehaunty K."/>
            <person name="Do C.B."/>
            <person name="Ebling H."/>
            <person name="Edwards K."/>
            <person name="Eickbush T."/>
            <person name="Evans J.D."/>
            <person name="Filipski A."/>
            <person name="Findeiss S."/>
            <person name="Freyhult E."/>
            <person name="Fulton L."/>
            <person name="Fulton R."/>
            <person name="Garcia A.C."/>
            <person name="Gardiner A."/>
            <person name="Garfield D.A."/>
            <person name="Garvin B.E."/>
            <person name="Gibson G."/>
            <person name="Gilbert D."/>
            <person name="Gnerre S."/>
            <person name="Godfrey J."/>
            <person name="Good R."/>
            <person name="Gotea V."/>
            <person name="Gravely B."/>
            <person name="Greenberg A.J."/>
            <person name="Griffiths-Jones S."/>
            <person name="Gross S."/>
            <person name="Guigo R."/>
            <person name="Gustafson E.A."/>
            <person name="Haerty W."/>
            <person name="Hahn M.W."/>
            <person name="Halligan D.L."/>
            <person name="Halpern A.L."/>
            <person name="Halter G.M."/>
            <person name="Han M.V."/>
            <person name="Heger A."/>
            <person name="Hillier L."/>
            <person name="Hinrichs A.S."/>
            <person name="Holmes I."/>
            <person name="Hoskins R.A."/>
            <person name="Hubisz M.J."/>
            <person name="Hultmark D."/>
            <person name="Huntley M.A."/>
            <person name="Jaffe D.B."/>
            <person name="Jagadeeshan S."/>
            <person name="Jeck W.R."/>
            <person name="Johnson J."/>
            <person name="Jones C.D."/>
            <person name="Jordan W.C."/>
            <person name="Karpen G.H."/>
            <person name="Kataoka E."/>
            <person name="Keightley P.D."/>
            <person name="Kheradpour P."/>
            <person name="Kirkness E.F."/>
            <person name="Koerich L.B."/>
            <person name="Kristiansen K."/>
            <person name="Kudrna D."/>
            <person name="Kulathinal R.J."/>
            <person name="Kumar S."/>
            <person name="Kwok R."/>
            <person name="Lander E."/>
            <person name="Langley C.H."/>
            <person name="Lapoint R."/>
            <person name="Lazzaro B.P."/>
            <person name="Lee S.J."/>
            <person name="Levesque L."/>
            <person name="Li R."/>
            <person name="Lin C.F."/>
            <person name="Lin M.F."/>
            <person name="Lindblad-Toh K."/>
            <person name="Llopart A."/>
            <person name="Long M."/>
            <person name="Low L."/>
            <person name="Lozovsky E."/>
            <person name="Lu J."/>
            <person name="Luo M."/>
            <person name="Machado C.A."/>
            <person name="Makalowski W."/>
            <person name="Marzo M."/>
            <person name="Matsuda M."/>
            <person name="Matzkin L."/>
            <person name="McAllister B."/>
            <person name="McBride C.S."/>
            <person name="McKernan B."/>
            <person name="McKernan K."/>
            <person name="Mendez-Lago M."/>
            <person name="Minx P."/>
            <person name="Mollenhauer M.U."/>
            <person name="Montooth K."/>
            <person name="Mount S.M."/>
            <person name="Mu X."/>
            <person name="Myers E."/>
            <person name="Negre B."/>
            <person name="Newfeld S."/>
            <person name="Nielsen R."/>
            <person name="Noor M.A."/>
            <person name="O'Grady P."/>
            <person name="Pachter L."/>
            <person name="Papaceit M."/>
            <person name="Parisi M.J."/>
            <person name="Parisi M."/>
            <person name="Parts L."/>
            <person name="Pedersen J.S."/>
            <person name="Pesole G."/>
            <person name="Phillippy A.M."/>
            <person name="Ponting C.P."/>
            <person name="Pop M."/>
            <person name="Porcelli D."/>
            <person name="Powell J.R."/>
            <person name="Prohaska S."/>
            <person name="Pruitt K."/>
            <person name="Puig M."/>
            <person name="Quesneville H."/>
            <person name="Ram K.R."/>
            <person name="Rand D."/>
            <person name="Rasmussen M.D."/>
            <person name="Reed L.K."/>
            <person name="Reenan R."/>
            <person name="Reily A."/>
            <person name="Remington K.A."/>
            <person name="Rieger T.T."/>
            <person name="Ritchie M.G."/>
            <person name="Robin C."/>
            <person name="Rogers Y.H."/>
            <person name="Rohde C."/>
            <person name="Rozas J."/>
            <person name="Rubenfield M.J."/>
            <person name="Ruiz A."/>
            <person name="Russo S."/>
            <person name="Salzberg S.L."/>
            <person name="Sanchez-Gracia A."/>
            <person name="Saranga D.J."/>
            <person name="Sato H."/>
            <person name="Schaeffer S.W."/>
            <person name="Schatz M.C."/>
            <person name="Schlenke T."/>
            <person name="Schwartz R."/>
            <person name="Segarra C."/>
            <person name="Singh R.S."/>
            <person name="Sirot L."/>
            <person name="Sirota M."/>
            <person name="Sisneros N.B."/>
            <person name="Smith C.D."/>
            <person name="Smith T.F."/>
            <person name="Spieth J."/>
            <person name="Stage D.E."/>
            <person name="Stark A."/>
            <person name="Stephan W."/>
            <person name="Strausberg R.L."/>
            <person name="Strempel S."/>
            <person name="Sturgill D."/>
            <person name="Sutton G."/>
            <person name="Sutton G.G."/>
            <person name="Tao W."/>
            <person name="Teichmann S."/>
            <person name="Tobari Y.N."/>
            <person name="Tomimura Y."/>
            <person name="Tsolas J.M."/>
            <person name="Valente V.L."/>
            <person name="Venter E."/>
            <person name="Venter J.C."/>
            <person name="Vicario S."/>
            <person name="Vieira F.G."/>
            <person name="Vilella A.J."/>
            <person name="Villasante A."/>
            <person name="Walenz B."/>
            <person name="Wang J."/>
            <person name="Wasserman M."/>
            <person name="Watts T."/>
            <person name="Wilson D."/>
            <person name="Wilson R.K."/>
            <person name="Wing R.A."/>
            <person name="Wolfner M.F."/>
            <person name="Wong A."/>
            <person name="Wong G.K."/>
            <person name="Wu C.I."/>
            <person name="Wu G."/>
            <person name="Yamamoto D."/>
            <person name="Yang H.P."/>
            <person name="Yang S.P."/>
            <person name="Yorke J.A."/>
            <person name="Yoshida K."/>
            <person name="Zdobnov E."/>
            <person name="Zhang P."/>
            <person name="Zhang Y."/>
            <person name="Zimin A.V."/>
            <person name="Baldwin J."/>
            <person name="Abdouelleil A."/>
            <person name="Abdulkadir J."/>
            <person name="Abebe A."/>
            <person name="Abera B."/>
            <person name="Abreu J."/>
            <person name="Acer S.C."/>
            <person name="Aftuck L."/>
            <person name="Alexander A."/>
            <person name="An P."/>
            <person name="Anderson E."/>
            <person name="Anderson S."/>
            <person name="Arachi H."/>
            <person name="Azer M."/>
            <person name="Bachantsang P."/>
            <person name="Barry A."/>
            <person name="Bayul T."/>
            <person name="Berlin A."/>
            <person name="Bessette D."/>
            <person name="Bloom T."/>
            <person name="Blye J."/>
            <person name="Boguslavskiy L."/>
            <person name="Bonnet C."/>
            <person name="Boukhgalter B."/>
            <person name="Bourzgui I."/>
            <person name="Brown A."/>
            <person name="Cahill P."/>
            <person name="Channer S."/>
            <person name="Cheshatsang Y."/>
            <person name="Chuda L."/>
            <person name="Citroen M."/>
            <person name="Collymore A."/>
            <person name="Cooke P."/>
            <person name="Costello M."/>
            <person name="D'Aco K."/>
            <person name="Daza R."/>
            <person name="De Haan G."/>
            <person name="DeGray S."/>
            <person name="DeMaso C."/>
            <person name="Dhargay N."/>
            <person name="Dooley K."/>
            <person name="Dooley E."/>
            <person name="Doricent M."/>
            <person name="Dorje P."/>
            <person name="Dorjee K."/>
            <person name="Dupes A."/>
            <person name="Elong R."/>
            <person name="Falk J."/>
            <person name="Farina A."/>
            <person name="Faro S."/>
            <person name="Ferguson D."/>
            <person name="Fisher S."/>
            <person name="Foley C.D."/>
            <person name="Franke A."/>
            <person name="Friedrich D."/>
            <person name="Gadbois L."/>
            <person name="Gearin G."/>
            <person name="Gearin C.R."/>
            <person name="Giannoukos G."/>
            <person name="Goode T."/>
            <person name="Graham J."/>
            <person name="Grandbois E."/>
            <person name="Grewal S."/>
            <person name="Gyaltsen K."/>
            <person name="Hafez N."/>
            <person name="Hagos B."/>
            <person name="Hall J."/>
            <person name="Henson C."/>
            <person name="Hollinger A."/>
            <person name="Honan T."/>
            <person name="Huard M.D."/>
            <person name="Hughes L."/>
            <person name="Hurhula B."/>
            <person name="Husby M.E."/>
            <person name="Kamat A."/>
            <person name="Kanga B."/>
            <person name="Kashin S."/>
            <person name="Khazanovich D."/>
            <person name="Kisner P."/>
            <person name="Lance K."/>
            <person name="Lara M."/>
            <person name="Lee W."/>
            <person name="Lennon N."/>
            <person name="Letendre F."/>
            <person name="LeVine R."/>
            <person name="Lipovsky A."/>
            <person name="Liu X."/>
            <person name="Liu J."/>
            <person name="Liu S."/>
            <person name="Lokyitsang T."/>
            <person name="Lokyitsang Y."/>
            <person name="Lubonja R."/>
            <person name="Lui A."/>
            <person name="MacDonald P."/>
            <person name="Magnisalis V."/>
            <person name="Maru K."/>
            <person name="Matthews C."/>
            <person name="McCusker W."/>
            <person name="McDonough S."/>
            <person name="Mehta T."/>
            <person name="Meldrim J."/>
            <person name="Meneus L."/>
            <person name="Mihai O."/>
            <person name="Mihalev A."/>
            <person name="Mihova T."/>
            <person name="Mittelman R."/>
            <person name="Mlenga V."/>
            <person name="Montmayeur A."/>
            <person name="Mulrain L."/>
            <person name="Navidi A."/>
            <person name="Naylor J."/>
            <person name="Negash T."/>
            <person name="Nguyen T."/>
            <person name="Nguyen N."/>
            <person name="Nicol R."/>
            <person name="Norbu C."/>
            <person name="Norbu N."/>
            <person name="Novod N."/>
            <person name="O'Neill B."/>
            <person name="Osman S."/>
            <person name="Markiewicz E."/>
            <person name="Oyono O.L."/>
            <person name="Patti C."/>
            <person name="Phunkhang P."/>
            <person name="Pierre F."/>
            <person name="Priest M."/>
            <person name="Raghuraman S."/>
            <person name="Rege F."/>
            <person name="Reyes R."/>
            <person name="Rise C."/>
            <person name="Rogov P."/>
            <person name="Ross K."/>
            <person name="Ryan E."/>
            <person name="Settipalli S."/>
            <person name="Shea T."/>
            <person name="Sherpa N."/>
            <person name="Shi L."/>
            <person name="Shih D."/>
            <person name="Sparrow T."/>
            <person name="Spaulding J."/>
            <person name="Stalker J."/>
            <person name="Stange-Thomann N."/>
            <person name="Stavropoulos S."/>
            <person name="Stone C."/>
            <person name="Strader C."/>
            <person name="Tesfaye S."/>
            <person name="Thomson T."/>
            <person name="Thoulutsang Y."/>
            <person name="Thoulutsang D."/>
            <person name="Topham K."/>
            <person name="Topping I."/>
            <person name="Tsamla T."/>
            <person name="Vassiliev H."/>
            <person name="Vo A."/>
            <person name="Wangchuk T."/>
            <person name="Wangdi T."/>
            <person name="Weiand M."/>
            <person name="Wilkinson J."/>
            <person name="Wilson A."/>
            <person name="Yadav S."/>
            <person name="Young G."/>
            <person name="Yu Q."/>
            <person name="Zembek L."/>
            <person name="Zhong D."/>
            <person name="Zimmer A."/>
            <person name="Zwirko Z."/>
            <person name="Jaffe D.B."/>
            <person name="Alvarez P."/>
            <person name="Brockman W."/>
            <person name="Butler J."/>
            <person name="Chin C."/>
            <person name="Gnerre S."/>
            <person name="Grabherr M."/>
            <person name="Kleber M."/>
            <person name="Mauceli E."/>
            <person name="MacCallum I."/>
        </authorList>
    </citation>
    <scope>NUCLEOTIDE SEQUENCE [LARGE SCALE GENOMIC DNA]</scope>
    <source>
        <strain evidence="2">white501</strain>
    </source>
</reference>
<dbReference type="EMBL" id="CM000364">
    <property type="protein sequence ID" value="EDX15001.1"/>
    <property type="molecule type" value="Genomic_DNA"/>
</dbReference>
<dbReference type="AlphaFoldDB" id="B4R1L3"/>
<organism evidence="1 2">
    <name type="scientific">Drosophila simulans</name>
    <name type="common">Fruit fly</name>
    <dbReference type="NCBI Taxonomy" id="7240"/>
    <lineage>
        <taxon>Eukaryota</taxon>
        <taxon>Metazoa</taxon>
        <taxon>Ecdysozoa</taxon>
        <taxon>Arthropoda</taxon>
        <taxon>Hexapoda</taxon>
        <taxon>Insecta</taxon>
        <taxon>Pterygota</taxon>
        <taxon>Neoptera</taxon>
        <taxon>Endopterygota</taxon>
        <taxon>Diptera</taxon>
        <taxon>Brachycera</taxon>
        <taxon>Muscomorpha</taxon>
        <taxon>Ephydroidea</taxon>
        <taxon>Drosophilidae</taxon>
        <taxon>Drosophila</taxon>
        <taxon>Sophophora</taxon>
    </lineage>
</organism>
<gene>
    <name evidence="1" type="primary">Dsim\GD17146</name>
    <name evidence="1" type="ORF">Dsim_GD17146</name>
</gene>
<evidence type="ECO:0000313" key="2">
    <source>
        <dbReference type="Proteomes" id="UP000000304"/>
    </source>
</evidence>
<name>B4R1L3_DROSI</name>
<sequence length="59" mass="6470">MKAAQRKAGKVTLQENPSSPLSHFPISLMKFDVLMCGDVDENEDEDFGIPTSGKFAVNK</sequence>
<protein>
    <submittedName>
        <fullName evidence="1">GD17146</fullName>
    </submittedName>
</protein>